<feature type="transmembrane region" description="Helical" evidence="1">
    <location>
        <begin position="21"/>
        <end position="37"/>
    </location>
</feature>
<dbReference type="EMBL" id="MGGL01000017">
    <property type="protein sequence ID" value="OGM25979.1"/>
    <property type="molecule type" value="Genomic_DNA"/>
</dbReference>
<comment type="caution">
    <text evidence="2">The sequence shown here is derived from an EMBL/GenBank/DDBJ whole genome shotgun (WGS) entry which is preliminary data.</text>
</comment>
<proteinExistence type="predicted"/>
<sequence length="60" mass="7181">MDYNQTNFFNSYKVNRFLRRFMIHIIILVGLIILFFFNKPLAGMGFIVWGAGTALWYLTW</sequence>
<organism evidence="2 3">
    <name type="scientific">Candidatus Woesebacteria bacterium RIFCSPHIGHO2_01_FULL_40_22</name>
    <dbReference type="NCBI Taxonomy" id="1802499"/>
    <lineage>
        <taxon>Bacteria</taxon>
        <taxon>Candidatus Woeseibacteriota</taxon>
    </lineage>
</organism>
<accession>A0A1F7YGG7</accession>
<gene>
    <name evidence="2" type="ORF">A2628_00330</name>
</gene>
<keyword evidence="1" id="KW-0472">Membrane</keyword>
<evidence type="ECO:0000313" key="2">
    <source>
        <dbReference type="EMBL" id="OGM25979.1"/>
    </source>
</evidence>
<dbReference type="AlphaFoldDB" id="A0A1F7YGG7"/>
<evidence type="ECO:0000256" key="1">
    <source>
        <dbReference type="SAM" id="Phobius"/>
    </source>
</evidence>
<keyword evidence="1" id="KW-1133">Transmembrane helix</keyword>
<keyword evidence="1" id="KW-0812">Transmembrane</keyword>
<feature type="transmembrane region" description="Helical" evidence="1">
    <location>
        <begin position="43"/>
        <end position="59"/>
    </location>
</feature>
<name>A0A1F7YGG7_9BACT</name>
<reference evidence="2 3" key="1">
    <citation type="journal article" date="2016" name="Nat. Commun.">
        <title>Thousands of microbial genomes shed light on interconnected biogeochemical processes in an aquifer system.</title>
        <authorList>
            <person name="Anantharaman K."/>
            <person name="Brown C.T."/>
            <person name="Hug L.A."/>
            <person name="Sharon I."/>
            <person name="Castelle C.J."/>
            <person name="Probst A.J."/>
            <person name="Thomas B.C."/>
            <person name="Singh A."/>
            <person name="Wilkins M.J."/>
            <person name="Karaoz U."/>
            <person name="Brodie E.L."/>
            <person name="Williams K.H."/>
            <person name="Hubbard S.S."/>
            <person name="Banfield J.F."/>
        </authorList>
    </citation>
    <scope>NUCLEOTIDE SEQUENCE [LARGE SCALE GENOMIC DNA]</scope>
</reference>
<evidence type="ECO:0000313" key="3">
    <source>
        <dbReference type="Proteomes" id="UP000179221"/>
    </source>
</evidence>
<dbReference type="Proteomes" id="UP000179221">
    <property type="component" value="Unassembled WGS sequence"/>
</dbReference>
<protein>
    <submittedName>
        <fullName evidence="2">Uncharacterized protein</fullName>
    </submittedName>
</protein>